<organism evidence="2 3">
    <name type="scientific">Janibacter alkaliphilus</name>
    <dbReference type="NCBI Taxonomy" id="1069963"/>
    <lineage>
        <taxon>Bacteria</taxon>
        <taxon>Bacillati</taxon>
        <taxon>Actinomycetota</taxon>
        <taxon>Actinomycetes</taxon>
        <taxon>Micrococcales</taxon>
        <taxon>Intrasporangiaceae</taxon>
        <taxon>Janibacter</taxon>
    </lineage>
</organism>
<evidence type="ECO:0000256" key="1">
    <source>
        <dbReference type="SAM" id="Phobius"/>
    </source>
</evidence>
<dbReference type="RefSeq" id="WP_179461374.1">
    <property type="nucleotide sequence ID" value="NZ_JACBZX010000001.1"/>
</dbReference>
<protein>
    <submittedName>
        <fullName evidence="2">Uncharacterized protein</fullName>
    </submittedName>
</protein>
<keyword evidence="1" id="KW-0812">Transmembrane</keyword>
<feature type="transmembrane region" description="Helical" evidence="1">
    <location>
        <begin position="115"/>
        <end position="139"/>
    </location>
</feature>
<evidence type="ECO:0000313" key="3">
    <source>
        <dbReference type="Proteomes" id="UP000592181"/>
    </source>
</evidence>
<comment type="caution">
    <text evidence="2">The sequence shown here is derived from an EMBL/GenBank/DDBJ whole genome shotgun (WGS) entry which is preliminary data.</text>
</comment>
<keyword evidence="1" id="KW-0472">Membrane</keyword>
<keyword evidence="1" id="KW-1133">Transmembrane helix</keyword>
<evidence type="ECO:0000313" key="2">
    <source>
        <dbReference type="EMBL" id="NYG35757.1"/>
    </source>
</evidence>
<sequence>MSQPPPPPHPDDGWLVLHVVCWPSSHRAEIDGHEIPVREHAIPVRVPHGTRRVTVWYVVRFGAYGKQTMDVQVPPRGTVPVYYAMPRHILGQSYLALHPVPRSWAISATEVKDQVVGGLGCLAVLMVLALCGLGGSAAWDWLQGAW</sequence>
<dbReference type="Proteomes" id="UP000592181">
    <property type="component" value="Unassembled WGS sequence"/>
</dbReference>
<keyword evidence="3" id="KW-1185">Reference proteome</keyword>
<dbReference type="AlphaFoldDB" id="A0A852WZS1"/>
<proteinExistence type="predicted"/>
<reference evidence="2 3" key="1">
    <citation type="submission" date="2020-07" db="EMBL/GenBank/DDBJ databases">
        <title>Sequencing the genomes of 1000 actinobacteria strains.</title>
        <authorList>
            <person name="Klenk H.-P."/>
        </authorList>
    </citation>
    <scope>NUCLEOTIDE SEQUENCE [LARGE SCALE GENOMIC DNA]</scope>
    <source>
        <strain evidence="2 3">DSM 24723</strain>
    </source>
</reference>
<gene>
    <name evidence="2" type="ORF">BJY28_000226</name>
</gene>
<dbReference type="EMBL" id="JACBZX010000001">
    <property type="protein sequence ID" value="NYG35757.1"/>
    <property type="molecule type" value="Genomic_DNA"/>
</dbReference>
<accession>A0A852WZS1</accession>
<name>A0A852WZS1_9MICO</name>